<reference evidence="2" key="1">
    <citation type="submission" date="2020-02" db="EMBL/GenBank/DDBJ databases">
        <authorList>
            <person name="Meier V. D."/>
        </authorList>
    </citation>
    <scope>NUCLEOTIDE SEQUENCE</scope>
    <source>
        <strain evidence="2">AVDCRST_MAG39</strain>
    </source>
</reference>
<feature type="region of interest" description="Disordered" evidence="1">
    <location>
        <begin position="1"/>
        <end position="41"/>
    </location>
</feature>
<dbReference type="EMBL" id="CADCVW010000045">
    <property type="protein sequence ID" value="CAA9497471.1"/>
    <property type="molecule type" value="Genomic_DNA"/>
</dbReference>
<protein>
    <submittedName>
        <fullName evidence="2">Uncharacterized protein</fullName>
    </submittedName>
</protein>
<name>A0A6J4SF01_9SPHN</name>
<accession>A0A6J4SF01</accession>
<gene>
    <name evidence="2" type="ORF">AVDCRST_MAG39-1081</name>
</gene>
<feature type="compositionally biased region" description="Polar residues" evidence="1">
    <location>
        <begin position="31"/>
        <end position="41"/>
    </location>
</feature>
<evidence type="ECO:0000313" key="2">
    <source>
        <dbReference type="EMBL" id="CAA9497471.1"/>
    </source>
</evidence>
<sequence length="41" mass="4840">MGTYPINSYGRLSDLQAKNDPQHRWRFMSGPRQQSRLRPGH</sequence>
<evidence type="ECO:0000256" key="1">
    <source>
        <dbReference type="SAM" id="MobiDB-lite"/>
    </source>
</evidence>
<dbReference type="AlphaFoldDB" id="A0A6J4SF01"/>
<organism evidence="2">
    <name type="scientific">uncultured Sphingomonadaceae bacterium</name>
    <dbReference type="NCBI Taxonomy" id="169976"/>
    <lineage>
        <taxon>Bacteria</taxon>
        <taxon>Pseudomonadati</taxon>
        <taxon>Pseudomonadota</taxon>
        <taxon>Alphaproteobacteria</taxon>
        <taxon>Sphingomonadales</taxon>
        <taxon>Sphingomonadaceae</taxon>
        <taxon>environmental samples</taxon>
    </lineage>
</organism>
<proteinExistence type="predicted"/>